<name>A0A7Y9QXN0_9BURK</name>
<dbReference type="InterPro" id="IPR039375">
    <property type="entry name" value="NodN-like"/>
</dbReference>
<proteinExistence type="predicted"/>
<evidence type="ECO:0000259" key="1">
    <source>
        <dbReference type="Pfam" id="PF01575"/>
    </source>
</evidence>
<dbReference type="PANTHER" id="PTHR42993:SF1">
    <property type="entry name" value="MAOC-LIKE DEHYDRATASE DOMAIN-CONTAINING PROTEIN"/>
    <property type="match status" value="1"/>
</dbReference>
<protein>
    <submittedName>
        <fullName evidence="2">Acyl dehydratase</fullName>
    </submittedName>
</protein>
<organism evidence="2 3">
    <name type="scientific">Sphaerotilus montanus</name>
    <dbReference type="NCBI Taxonomy" id="522889"/>
    <lineage>
        <taxon>Bacteria</taxon>
        <taxon>Pseudomonadati</taxon>
        <taxon>Pseudomonadota</taxon>
        <taxon>Betaproteobacteria</taxon>
        <taxon>Burkholderiales</taxon>
        <taxon>Sphaerotilaceae</taxon>
        <taxon>Sphaerotilus</taxon>
    </lineage>
</organism>
<reference evidence="2 3" key="1">
    <citation type="submission" date="2020-07" db="EMBL/GenBank/DDBJ databases">
        <title>Genomic Encyclopedia of Archaeal and Bacterial Type Strains, Phase II (KMG-II): from individual species to whole genera.</title>
        <authorList>
            <person name="Goeker M."/>
        </authorList>
    </citation>
    <scope>NUCLEOTIDE SEQUENCE [LARGE SCALE GENOMIC DNA]</scope>
    <source>
        <strain evidence="2 3">DSM 21226</strain>
    </source>
</reference>
<dbReference type="InterPro" id="IPR029069">
    <property type="entry name" value="HotDog_dom_sf"/>
</dbReference>
<evidence type="ECO:0000313" key="2">
    <source>
        <dbReference type="EMBL" id="NYG32509.1"/>
    </source>
</evidence>
<dbReference type="EMBL" id="JACCFH010000001">
    <property type="protein sequence ID" value="NYG32509.1"/>
    <property type="molecule type" value="Genomic_DNA"/>
</dbReference>
<accession>A0A7Y9QXN0</accession>
<gene>
    <name evidence="2" type="ORF">BDD16_001495</name>
</gene>
<dbReference type="AlphaFoldDB" id="A0A7Y9QXN0"/>
<dbReference type="CDD" id="cd03450">
    <property type="entry name" value="NodN"/>
    <property type="match status" value="1"/>
</dbReference>
<dbReference type="Proteomes" id="UP000518288">
    <property type="component" value="Unassembled WGS sequence"/>
</dbReference>
<feature type="domain" description="MaoC-like" evidence="1">
    <location>
        <begin position="17"/>
        <end position="134"/>
    </location>
</feature>
<evidence type="ECO:0000313" key="3">
    <source>
        <dbReference type="Proteomes" id="UP000518288"/>
    </source>
</evidence>
<comment type="caution">
    <text evidence="2">The sequence shown here is derived from an EMBL/GenBank/DDBJ whole genome shotgun (WGS) entry which is preliminary data.</text>
</comment>
<dbReference type="SUPFAM" id="SSF54637">
    <property type="entry name" value="Thioesterase/thiol ester dehydrase-isomerase"/>
    <property type="match status" value="1"/>
</dbReference>
<sequence>MPDHALPSIPLAELPGRLGEVLGTSPWLTIDQARIDAFARATEDLQWIHTDPARAAAGPFGTTIAHGFLTLSLLSWMGEHAFEIPHLRMSINYGLNRVRFPAPLPVGSRVRGVFRLLACEQIDGGSQVTVEATVEREGSTRPVCVAESVSRRYS</sequence>
<dbReference type="InterPro" id="IPR002539">
    <property type="entry name" value="MaoC-like_dom"/>
</dbReference>
<dbReference type="PANTHER" id="PTHR42993">
    <property type="entry name" value="MAOC-LIKE DEHYDRATASE DOMAIN-CONTAINING PROTEIN"/>
    <property type="match status" value="1"/>
</dbReference>
<dbReference type="RefSeq" id="WP_179633393.1">
    <property type="nucleotide sequence ID" value="NZ_JACCFH010000001.1"/>
</dbReference>
<dbReference type="Gene3D" id="3.10.129.10">
    <property type="entry name" value="Hotdog Thioesterase"/>
    <property type="match status" value="1"/>
</dbReference>
<keyword evidence="3" id="KW-1185">Reference proteome</keyword>
<dbReference type="Pfam" id="PF01575">
    <property type="entry name" value="MaoC_dehydratas"/>
    <property type="match status" value="1"/>
</dbReference>